<evidence type="ECO:0000256" key="1">
    <source>
        <dbReference type="SAM" id="Phobius"/>
    </source>
</evidence>
<dbReference type="AlphaFoldDB" id="A0A4R1R202"/>
<protein>
    <submittedName>
        <fullName evidence="3">Glycosyltransferase involved in cell wall biosynthesis</fullName>
    </submittedName>
</protein>
<comment type="caution">
    <text evidence="3">The sequence shown here is derived from an EMBL/GenBank/DDBJ whole genome shotgun (WGS) entry which is preliminary data.</text>
</comment>
<keyword evidence="1" id="KW-0472">Membrane</keyword>
<dbReference type="RefSeq" id="WP_051869797.1">
    <property type="nucleotide sequence ID" value="NZ_JPNB01000002.1"/>
</dbReference>
<feature type="domain" description="Glycosyltransferase 2-like" evidence="2">
    <location>
        <begin position="4"/>
        <end position="133"/>
    </location>
</feature>
<keyword evidence="4" id="KW-1185">Reference proteome</keyword>
<dbReference type="PANTHER" id="PTHR22916:SF3">
    <property type="entry name" value="UDP-GLCNAC:BETAGAL BETA-1,3-N-ACETYLGLUCOSAMINYLTRANSFERASE-LIKE PROTEIN 1"/>
    <property type="match status" value="1"/>
</dbReference>
<dbReference type="SUPFAM" id="SSF53448">
    <property type="entry name" value="Nucleotide-diphospho-sugar transferases"/>
    <property type="match status" value="1"/>
</dbReference>
<dbReference type="CDD" id="cd06433">
    <property type="entry name" value="GT_2_WfgS_like"/>
    <property type="match status" value="1"/>
</dbReference>
<dbReference type="EMBL" id="SLUO01000004">
    <property type="protein sequence ID" value="TCL59386.1"/>
    <property type="molecule type" value="Genomic_DNA"/>
</dbReference>
<name>A0A4R1R202_9FIRM</name>
<dbReference type="InterPro" id="IPR001173">
    <property type="entry name" value="Glyco_trans_2-like"/>
</dbReference>
<dbReference type="GO" id="GO:0016758">
    <property type="term" value="F:hexosyltransferase activity"/>
    <property type="evidence" value="ECO:0007669"/>
    <property type="project" value="UniProtKB-ARBA"/>
</dbReference>
<gene>
    <name evidence="3" type="ORF">EDD76_104123</name>
</gene>
<dbReference type="OrthoDB" id="396512at2"/>
<keyword evidence="1" id="KW-1133">Transmembrane helix</keyword>
<dbReference type="PANTHER" id="PTHR22916">
    <property type="entry name" value="GLYCOSYLTRANSFERASE"/>
    <property type="match status" value="1"/>
</dbReference>
<reference evidence="3 4" key="1">
    <citation type="submission" date="2019-03" db="EMBL/GenBank/DDBJ databases">
        <title>Genomic Encyclopedia of Type Strains, Phase IV (KMG-IV): sequencing the most valuable type-strain genomes for metagenomic binning, comparative biology and taxonomic classification.</title>
        <authorList>
            <person name="Goeker M."/>
        </authorList>
    </citation>
    <scope>NUCLEOTIDE SEQUENCE [LARGE SCALE GENOMIC DNA]</scope>
    <source>
        <strain evidence="3 4">DSM 100556</strain>
    </source>
</reference>
<keyword evidence="3" id="KW-0808">Transferase</keyword>
<dbReference type="Proteomes" id="UP000295718">
    <property type="component" value="Unassembled WGS sequence"/>
</dbReference>
<feature type="transmembrane region" description="Helical" evidence="1">
    <location>
        <begin position="248"/>
        <end position="268"/>
    </location>
</feature>
<evidence type="ECO:0000313" key="4">
    <source>
        <dbReference type="Proteomes" id="UP000295718"/>
    </source>
</evidence>
<evidence type="ECO:0000259" key="2">
    <source>
        <dbReference type="Pfam" id="PF00535"/>
    </source>
</evidence>
<sequence length="625" mass="69756">MLFSIITVCYNSEKTIERTLRSVLEQSVQDFEYIIVDGASSDETLNVIHRYEPLFGDRIRVISESDKGIYDAMNKGIMTASGELIGILNSDDYYEKDTLEQVSAAYEGYEYTIIYGLLRTVADGKEVTVYLKNPDFLEEDMIAHPSCFITKKIYEQYGMYSLDYPYSADYEFMMRIRKQDEIRFQGIYSILSNFTVDGASGSIPAYRDTLKLKRAYKLIGKREYRIKMMKSWIAMRLRTQHKGNSPHGALYVVLIIILAAVLGSMVYVTHLRDGRKSTEQAIAEERFENITMKVQKTTSRYLPGIVCWGDSLTASAGGDILPSGERLKKGIKYPDILRNEIEAGVFGTDVKIGVPEVINMGVGGENTDTILGRNGAVPFVLSSELRMPSFVKSNASDALPVEIHLASQNGDPVAPLRQGNKGMESVSINGIEGIITIEQESYAAADYKYYFTRITYGEAVTIPQGSLIQTQGSVLYTDYIPIIFIGENGGYKDGVELIAQQQAIIKHQEEGIGQERYIIVGSHSGTAEESTEIESLMEKAYGRKYINLREYMVTAGLSDAGLIPTSVDNELMAVGVCPASLRVTAEDVHFNSAGYELIGKLIYKRMDELGYFNEVKDAINSVRSY</sequence>
<accession>A0A4R1R202</accession>
<dbReference type="Gene3D" id="3.90.550.10">
    <property type="entry name" value="Spore Coat Polysaccharide Biosynthesis Protein SpsA, Chain A"/>
    <property type="match status" value="1"/>
</dbReference>
<organism evidence="3 4">
    <name type="scientific">Kineothrix alysoides</name>
    <dbReference type="NCBI Taxonomy" id="1469948"/>
    <lineage>
        <taxon>Bacteria</taxon>
        <taxon>Bacillati</taxon>
        <taxon>Bacillota</taxon>
        <taxon>Clostridia</taxon>
        <taxon>Lachnospirales</taxon>
        <taxon>Lachnospiraceae</taxon>
        <taxon>Kineothrix</taxon>
    </lineage>
</organism>
<dbReference type="STRING" id="1469948.GCA_000732725_03739"/>
<keyword evidence="1" id="KW-0812">Transmembrane</keyword>
<dbReference type="InterPro" id="IPR029044">
    <property type="entry name" value="Nucleotide-diphossugar_trans"/>
</dbReference>
<evidence type="ECO:0000313" key="3">
    <source>
        <dbReference type="EMBL" id="TCL59386.1"/>
    </source>
</evidence>
<proteinExistence type="predicted"/>
<dbReference type="Pfam" id="PF00535">
    <property type="entry name" value="Glycos_transf_2"/>
    <property type="match status" value="1"/>
</dbReference>